<organism evidence="13 14">
    <name type="scientific">Paragonimus skrjabini miyazakii</name>
    <dbReference type="NCBI Taxonomy" id="59628"/>
    <lineage>
        <taxon>Eukaryota</taxon>
        <taxon>Metazoa</taxon>
        <taxon>Spiralia</taxon>
        <taxon>Lophotrochozoa</taxon>
        <taxon>Platyhelminthes</taxon>
        <taxon>Trematoda</taxon>
        <taxon>Digenea</taxon>
        <taxon>Plagiorchiida</taxon>
        <taxon>Troglotremata</taxon>
        <taxon>Troglotrematidae</taxon>
        <taxon>Paragonimus</taxon>
    </lineage>
</organism>
<keyword evidence="14" id="KW-1185">Reference proteome</keyword>
<dbReference type="AlphaFoldDB" id="A0A8S9YGK4"/>
<dbReference type="OrthoDB" id="1661883at2759"/>
<dbReference type="InterPro" id="IPR052076">
    <property type="entry name" value="TRP_cation_channel"/>
</dbReference>
<reference evidence="13" key="1">
    <citation type="submission" date="2019-07" db="EMBL/GenBank/DDBJ databases">
        <title>Annotation for the trematode Paragonimus miyazaki's.</title>
        <authorList>
            <person name="Choi Y.-J."/>
        </authorList>
    </citation>
    <scope>NUCLEOTIDE SEQUENCE</scope>
    <source>
        <strain evidence="13">Japan</strain>
    </source>
</reference>
<keyword evidence="8 11" id="KW-0472">Membrane</keyword>
<comment type="subcellular location">
    <subcellularLocation>
        <location evidence="1">Membrane</location>
        <topology evidence="1">Multi-pass membrane protein</topology>
    </subcellularLocation>
</comment>
<accession>A0A8S9YGK4</accession>
<sequence length="280" mass="32413">MFIQVATTLLRSATLLSVLFVAFAVTFHKLLMLPEEACFQEFEEATREHKNRLAYCFLGFEHLNQSADVLGSRAKLGLPIKVYGSIGWALFQTLMMMVGEYDHTQLIVEPYLDGMSATIYIPELTFPFFAAFVFLVPITLMNLLIGLAVGDIDQVRRSATQKLISQRVYWLDSLESRCPMWLYQRINVTQWVKKTAVSLPSRDSHKEEIIQDLCKLTQELHRISQKLDWEIRRSDQVIKQMGISTYEIETDEGTYEKIDVMLAQSRNTRASKTDQIRRYH</sequence>
<dbReference type="Proteomes" id="UP000822476">
    <property type="component" value="Unassembled WGS sequence"/>
</dbReference>
<evidence type="ECO:0000313" key="14">
    <source>
        <dbReference type="Proteomes" id="UP000822476"/>
    </source>
</evidence>
<evidence type="ECO:0000256" key="11">
    <source>
        <dbReference type="SAM" id="Phobius"/>
    </source>
</evidence>
<dbReference type="PANTHER" id="PTHR47143:SF1">
    <property type="entry name" value="ION_TRANS DOMAIN-CONTAINING PROTEIN"/>
    <property type="match status" value="1"/>
</dbReference>
<keyword evidence="10" id="KW-0407">Ion channel</keyword>
<dbReference type="InterPro" id="IPR005821">
    <property type="entry name" value="Ion_trans_dom"/>
</dbReference>
<evidence type="ECO:0000256" key="7">
    <source>
        <dbReference type="ARBA" id="ARBA00023065"/>
    </source>
</evidence>
<evidence type="ECO:0000259" key="12">
    <source>
        <dbReference type="Pfam" id="PF00520"/>
    </source>
</evidence>
<evidence type="ECO:0000256" key="9">
    <source>
        <dbReference type="ARBA" id="ARBA00023180"/>
    </source>
</evidence>
<gene>
    <name evidence="13" type="ORF">EG68_10301</name>
</gene>
<keyword evidence="7" id="KW-0406">Ion transport</keyword>
<evidence type="ECO:0000256" key="1">
    <source>
        <dbReference type="ARBA" id="ARBA00004141"/>
    </source>
</evidence>
<evidence type="ECO:0000256" key="5">
    <source>
        <dbReference type="ARBA" id="ARBA00022989"/>
    </source>
</evidence>
<name>A0A8S9YGK4_9TREM</name>
<protein>
    <recommendedName>
        <fullName evidence="12">Ion transport domain-containing protein</fullName>
    </recommendedName>
</protein>
<dbReference type="Pfam" id="PF00520">
    <property type="entry name" value="Ion_trans"/>
    <property type="match status" value="1"/>
</dbReference>
<keyword evidence="2" id="KW-0813">Transport</keyword>
<evidence type="ECO:0000313" key="13">
    <source>
        <dbReference type="EMBL" id="KAF7246088.1"/>
    </source>
</evidence>
<feature type="transmembrane region" description="Helical" evidence="11">
    <location>
        <begin position="12"/>
        <end position="31"/>
    </location>
</feature>
<keyword evidence="9" id="KW-0325">Glycoprotein</keyword>
<evidence type="ECO:0000256" key="3">
    <source>
        <dbReference type="ARBA" id="ARBA00022692"/>
    </source>
</evidence>
<keyword evidence="5 11" id="KW-1133">Transmembrane helix</keyword>
<evidence type="ECO:0000256" key="6">
    <source>
        <dbReference type="ARBA" id="ARBA00023043"/>
    </source>
</evidence>
<dbReference type="GO" id="GO:1902495">
    <property type="term" value="C:transmembrane transporter complex"/>
    <property type="evidence" value="ECO:0007669"/>
    <property type="project" value="TreeGrafter"/>
</dbReference>
<evidence type="ECO:0000256" key="10">
    <source>
        <dbReference type="ARBA" id="ARBA00023303"/>
    </source>
</evidence>
<dbReference type="Gene3D" id="1.10.287.70">
    <property type="match status" value="1"/>
</dbReference>
<dbReference type="EMBL" id="JTDE01006004">
    <property type="protein sequence ID" value="KAF7246088.1"/>
    <property type="molecule type" value="Genomic_DNA"/>
</dbReference>
<dbReference type="PANTHER" id="PTHR47143">
    <property type="entry name" value="TRANSIENT RECEPTOR POTENTIAL CATION CHANNEL PROTEIN PAINLESS"/>
    <property type="match status" value="1"/>
</dbReference>
<comment type="caution">
    <text evidence="13">The sequence shown here is derived from an EMBL/GenBank/DDBJ whole genome shotgun (WGS) entry which is preliminary data.</text>
</comment>
<dbReference type="GO" id="GO:0005216">
    <property type="term" value="F:monoatomic ion channel activity"/>
    <property type="evidence" value="ECO:0007669"/>
    <property type="project" value="InterPro"/>
</dbReference>
<keyword evidence="3 11" id="KW-0812">Transmembrane</keyword>
<feature type="transmembrane region" description="Helical" evidence="11">
    <location>
        <begin position="119"/>
        <end position="149"/>
    </location>
</feature>
<feature type="domain" description="Ion transport" evidence="12">
    <location>
        <begin position="2"/>
        <end position="158"/>
    </location>
</feature>
<evidence type="ECO:0000256" key="4">
    <source>
        <dbReference type="ARBA" id="ARBA00022737"/>
    </source>
</evidence>
<keyword evidence="4" id="KW-0677">Repeat</keyword>
<proteinExistence type="predicted"/>
<evidence type="ECO:0000256" key="8">
    <source>
        <dbReference type="ARBA" id="ARBA00023136"/>
    </source>
</evidence>
<evidence type="ECO:0000256" key="2">
    <source>
        <dbReference type="ARBA" id="ARBA00022448"/>
    </source>
</evidence>
<keyword evidence="6" id="KW-0040">ANK repeat</keyword>